<evidence type="ECO:0000256" key="6">
    <source>
        <dbReference type="ARBA" id="ARBA00035132"/>
    </source>
</evidence>
<feature type="compositionally biased region" description="Basic and acidic residues" evidence="7">
    <location>
        <begin position="98"/>
        <end position="109"/>
    </location>
</feature>
<evidence type="ECO:0000313" key="8">
    <source>
        <dbReference type="EMBL" id="KAJ4353931.1"/>
    </source>
</evidence>
<evidence type="ECO:0000256" key="2">
    <source>
        <dbReference type="ARBA" id="ARBA00008970"/>
    </source>
</evidence>
<sequence>MAVPPVSRARVLDLMKVQCKVFSTTFNPERLRVGSRILHQRLKGHSVASYYPPRIGAISQLRKLYPNFNILDEQEEDWLEHLNVARSRGKAPPKKKRTAAESKKFTKRR</sequence>
<dbReference type="Pfam" id="PF08293">
    <property type="entry name" value="MRP-S33"/>
    <property type="match status" value="1"/>
</dbReference>
<keyword evidence="3" id="KW-0689">Ribosomal protein</keyword>
<keyword evidence="4" id="KW-0496">Mitochondrion</keyword>
<evidence type="ECO:0000256" key="3">
    <source>
        <dbReference type="ARBA" id="ARBA00022980"/>
    </source>
</evidence>
<dbReference type="OrthoDB" id="2257454at2759"/>
<evidence type="ECO:0000256" key="5">
    <source>
        <dbReference type="ARBA" id="ARBA00023274"/>
    </source>
</evidence>
<dbReference type="GO" id="GO:0005739">
    <property type="term" value="C:mitochondrion"/>
    <property type="evidence" value="ECO:0007669"/>
    <property type="project" value="UniProtKB-SubCell"/>
</dbReference>
<dbReference type="RefSeq" id="XP_056071705.1">
    <property type="nucleotide sequence ID" value="XM_056214438.1"/>
</dbReference>
<reference evidence="8" key="1">
    <citation type="submission" date="2022-10" db="EMBL/GenBank/DDBJ databases">
        <title>Tapping the CABI collections for fungal endophytes: first genome assemblies for Collariella, Neodidymelliopsis, Ascochyta clinopodiicola, Didymella pomorum, Didymosphaeria variabile, Neocosmospora piperis and Neocucurbitaria cava.</title>
        <authorList>
            <person name="Hill R."/>
        </authorList>
    </citation>
    <scope>NUCLEOTIDE SEQUENCE</scope>
    <source>
        <strain evidence="8">IMI 356815</strain>
    </source>
</reference>
<gene>
    <name evidence="8" type="ORF">N0V89_005662</name>
</gene>
<accession>A0A9W9CAP1</accession>
<feature type="compositionally biased region" description="Basic residues" evidence="7">
    <location>
        <begin position="87"/>
        <end position="97"/>
    </location>
</feature>
<proteinExistence type="inferred from homology"/>
<dbReference type="GeneID" id="80909192"/>
<feature type="region of interest" description="Disordered" evidence="7">
    <location>
        <begin position="85"/>
        <end position="109"/>
    </location>
</feature>
<name>A0A9W9CAP1_9PLEO</name>
<dbReference type="GO" id="GO:1990904">
    <property type="term" value="C:ribonucleoprotein complex"/>
    <property type="evidence" value="ECO:0007669"/>
    <property type="project" value="UniProtKB-KW"/>
</dbReference>
<evidence type="ECO:0000313" key="9">
    <source>
        <dbReference type="Proteomes" id="UP001140513"/>
    </source>
</evidence>
<comment type="subcellular location">
    <subcellularLocation>
        <location evidence="1">Mitochondrion</location>
    </subcellularLocation>
</comment>
<comment type="caution">
    <text evidence="8">The sequence shown here is derived from an EMBL/GenBank/DDBJ whole genome shotgun (WGS) entry which is preliminary data.</text>
</comment>
<evidence type="ECO:0000256" key="1">
    <source>
        <dbReference type="ARBA" id="ARBA00004173"/>
    </source>
</evidence>
<protein>
    <recommendedName>
        <fullName evidence="6">Small ribosomal subunit protein mS33</fullName>
    </recommendedName>
</protein>
<dbReference type="InterPro" id="IPR013219">
    <property type="entry name" value="Ribosomal_mS33"/>
</dbReference>
<dbReference type="AlphaFoldDB" id="A0A9W9CAP1"/>
<evidence type="ECO:0000256" key="4">
    <source>
        <dbReference type="ARBA" id="ARBA00023128"/>
    </source>
</evidence>
<dbReference type="PANTHER" id="PTHR13362:SF2">
    <property type="entry name" value="SMALL RIBOSOMAL SUBUNIT PROTEIN MS33"/>
    <property type="match status" value="1"/>
</dbReference>
<dbReference type="EMBL" id="JAPEUX010000004">
    <property type="protein sequence ID" value="KAJ4353931.1"/>
    <property type="molecule type" value="Genomic_DNA"/>
</dbReference>
<keyword evidence="5" id="KW-0687">Ribonucleoprotein</keyword>
<organism evidence="8 9">
    <name type="scientific">Didymosphaeria variabile</name>
    <dbReference type="NCBI Taxonomy" id="1932322"/>
    <lineage>
        <taxon>Eukaryota</taxon>
        <taxon>Fungi</taxon>
        <taxon>Dikarya</taxon>
        <taxon>Ascomycota</taxon>
        <taxon>Pezizomycotina</taxon>
        <taxon>Dothideomycetes</taxon>
        <taxon>Pleosporomycetidae</taxon>
        <taxon>Pleosporales</taxon>
        <taxon>Massarineae</taxon>
        <taxon>Didymosphaeriaceae</taxon>
        <taxon>Didymosphaeria</taxon>
    </lineage>
</organism>
<dbReference type="GO" id="GO:0005840">
    <property type="term" value="C:ribosome"/>
    <property type="evidence" value="ECO:0007669"/>
    <property type="project" value="UniProtKB-KW"/>
</dbReference>
<keyword evidence="9" id="KW-1185">Reference proteome</keyword>
<comment type="similarity">
    <text evidence="2">Belongs to the mitochondrion-specific ribosomal protein mS33 family.</text>
</comment>
<dbReference type="Proteomes" id="UP001140513">
    <property type="component" value="Unassembled WGS sequence"/>
</dbReference>
<evidence type="ECO:0000256" key="7">
    <source>
        <dbReference type="SAM" id="MobiDB-lite"/>
    </source>
</evidence>
<dbReference type="PANTHER" id="PTHR13362">
    <property type="entry name" value="MITOCHONDRIAL RIBOSOMAL PROTEIN S33"/>
    <property type="match status" value="1"/>
</dbReference>